<keyword evidence="5 17" id="KW-0679">Respiratory chain</keyword>
<evidence type="ECO:0000313" key="24">
    <source>
        <dbReference type="Proteomes" id="UP001519289"/>
    </source>
</evidence>
<keyword evidence="12 18" id="KW-0186">Copper</keyword>
<evidence type="ECO:0000256" key="16">
    <source>
        <dbReference type="PROSITE-ProRule" id="PRU00433"/>
    </source>
</evidence>
<proteinExistence type="inferred from homology"/>
<dbReference type="RefSeq" id="WP_209466249.1">
    <property type="nucleotide sequence ID" value="NZ_JAGGLG010000010.1"/>
</dbReference>
<feature type="domain" description="Cytochrome oxidase subunit II transmembrane region profile" evidence="21">
    <location>
        <begin position="23"/>
        <end position="120"/>
    </location>
</feature>
<evidence type="ECO:0000256" key="8">
    <source>
        <dbReference type="ARBA" id="ARBA00022967"/>
    </source>
</evidence>
<keyword evidence="13 19" id="KW-0472">Membrane</keyword>
<dbReference type="PANTHER" id="PTHR22888">
    <property type="entry name" value="CYTOCHROME C OXIDASE, SUBUNIT II"/>
    <property type="match status" value="1"/>
</dbReference>
<dbReference type="SUPFAM" id="SSF46626">
    <property type="entry name" value="Cytochrome c"/>
    <property type="match status" value="1"/>
</dbReference>
<comment type="subcellular location">
    <subcellularLocation>
        <location evidence="17">Cell membrane</location>
        <topology evidence="17">Multi-pass membrane protein</topology>
    </subcellularLocation>
    <subcellularLocation>
        <location evidence="1">Membrane</location>
        <topology evidence="1">Multi-pass membrane protein</topology>
    </subcellularLocation>
</comment>
<dbReference type="PROSITE" id="PS51257">
    <property type="entry name" value="PROKAR_LIPOPROTEIN"/>
    <property type="match status" value="1"/>
</dbReference>
<dbReference type="Proteomes" id="UP001519289">
    <property type="component" value="Unassembled WGS sequence"/>
</dbReference>
<evidence type="ECO:0000259" key="20">
    <source>
        <dbReference type="PROSITE" id="PS50857"/>
    </source>
</evidence>
<evidence type="ECO:0000256" key="19">
    <source>
        <dbReference type="SAM" id="Phobius"/>
    </source>
</evidence>
<organism evidence="23 24">
    <name type="scientific">Symbiobacterium terraclitae</name>
    <dbReference type="NCBI Taxonomy" id="557451"/>
    <lineage>
        <taxon>Bacteria</taxon>
        <taxon>Bacillati</taxon>
        <taxon>Bacillota</taxon>
        <taxon>Clostridia</taxon>
        <taxon>Eubacteriales</taxon>
        <taxon>Symbiobacteriaceae</taxon>
        <taxon>Symbiobacterium</taxon>
    </lineage>
</organism>
<feature type="transmembrane region" description="Helical" evidence="19">
    <location>
        <begin position="90"/>
        <end position="110"/>
    </location>
</feature>
<dbReference type="PROSITE" id="PS51007">
    <property type="entry name" value="CYTC"/>
    <property type="match status" value="1"/>
</dbReference>
<evidence type="ECO:0000256" key="18">
    <source>
        <dbReference type="RuleBase" id="RU004024"/>
    </source>
</evidence>
<feature type="domain" description="Cytochrome oxidase subunit II copper A binding" evidence="20">
    <location>
        <begin position="121"/>
        <end position="233"/>
    </location>
</feature>
<dbReference type="PROSITE" id="PS50857">
    <property type="entry name" value="COX2_CUA"/>
    <property type="match status" value="1"/>
</dbReference>
<evidence type="ECO:0000256" key="13">
    <source>
        <dbReference type="ARBA" id="ARBA00023136"/>
    </source>
</evidence>
<accession>A0ABS4JRF5</accession>
<evidence type="ECO:0000256" key="6">
    <source>
        <dbReference type="ARBA" id="ARBA00022692"/>
    </source>
</evidence>
<comment type="similarity">
    <text evidence="2 17">Belongs to the cytochrome c oxidase subunit 2 family.</text>
</comment>
<evidence type="ECO:0000256" key="9">
    <source>
        <dbReference type="ARBA" id="ARBA00022982"/>
    </source>
</evidence>
<dbReference type="InterPro" id="IPR001505">
    <property type="entry name" value="Copper_CuA"/>
</dbReference>
<keyword evidence="3 17" id="KW-0813">Transport</keyword>
<dbReference type="NCBIfam" id="TIGR02866">
    <property type="entry name" value="CoxB"/>
    <property type="match status" value="1"/>
</dbReference>
<sequence length="342" mass="36696">MRTRLGGAVRAALLPLVGALLAGCSTLPQTPLDPKGPVAQTQTGLLLYTLYVAVGIGVGVTAALLYVVFRFRARPGQVGVPLQIRGNHTLEIIWTIIPILILISVAFPTVEAAISTSAPPSGALTVRATGYRWWFAFEYPELGIVTANELRIPAGRPVRLEITSNDVIHSFWVPKLAGKTDMIPGRINVTWMQADEPDVYLGQCAEFCGDSHANMRFRVVAMSQADFDAWVTHRQAMKQGPGQLAEAAAAGKALFESPAPGGNCLSCHTVDGTPAQGKVGPNLTDVGQRSTIAAGILENDYESLKAWVKNPTDFKPGTTMPSHARLSEKDLDAIVQYLQSLK</sequence>
<dbReference type="Gene3D" id="1.10.287.90">
    <property type="match status" value="1"/>
</dbReference>
<dbReference type="InterPro" id="IPR036909">
    <property type="entry name" value="Cyt_c-like_dom_sf"/>
</dbReference>
<keyword evidence="11 16" id="KW-0408">Iron</keyword>
<evidence type="ECO:0000256" key="1">
    <source>
        <dbReference type="ARBA" id="ARBA00004141"/>
    </source>
</evidence>
<dbReference type="PANTHER" id="PTHR22888:SF9">
    <property type="entry name" value="CYTOCHROME C OXIDASE SUBUNIT 2"/>
    <property type="match status" value="1"/>
</dbReference>
<dbReference type="InterPro" id="IPR011759">
    <property type="entry name" value="Cyt_c_oxidase_su2_TM_dom"/>
</dbReference>
<comment type="function">
    <text evidence="14 18">Subunits I and II form the functional core of the enzyme complex. Electrons originating in cytochrome c are transferred via heme a and Cu(A) to the binuclear center formed by heme a3 and Cu(B).</text>
</comment>
<comment type="caution">
    <text evidence="23">The sequence shown here is derived from an EMBL/GenBank/DDBJ whole genome shotgun (WGS) entry which is preliminary data.</text>
</comment>
<evidence type="ECO:0000259" key="22">
    <source>
        <dbReference type="PROSITE" id="PS51007"/>
    </source>
</evidence>
<keyword evidence="7 16" id="KW-0479">Metal-binding</keyword>
<dbReference type="Pfam" id="PF00034">
    <property type="entry name" value="Cytochrom_C"/>
    <property type="match status" value="1"/>
</dbReference>
<evidence type="ECO:0000256" key="5">
    <source>
        <dbReference type="ARBA" id="ARBA00022660"/>
    </source>
</evidence>
<dbReference type="InterPro" id="IPR009056">
    <property type="entry name" value="Cyt_c-like_dom"/>
</dbReference>
<dbReference type="InterPro" id="IPR036257">
    <property type="entry name" value="Cyt_c_oxidase_su2_TM_sf"/>
</dbReference>
<reference evidence="23 24" key="1">
    <citation type="submission" date="2021-03" db="EMBL/GenBank/DDBJ databases">
        <title>Genomic Encyclopedia of Type Strains, Phase IV (KMG-IV): sequencing the most valuable type-strain genomes for metagenomic binning, comparative biology and taxonomic classification.</title>
        <authorList>
            <person name="Goeker M."/>
        </authorList>
    </citation>
    <scope>NUCLEOTIDE SEQUENCE [LARGE SCALE GENOMIC DNA]</scope>
    <source>
        <strain evidence="23 24">DSM 27138</strain>
    </source>
</reference>
<evidence type="ECO:0000256" key="14">
    <source>
        <dbReference type="ARBA" id="ARBA00024688"/>
    </source>
</evidence>
<keyword evidence="24" id="KW-1185">Reference proteome</keyword>
<dbReference type="PROSITE" id="PS00078">
    <property type="entry name" value="COX2"/>
    <property type="match status" value="1"/>
</dbReference>
<evidence type="ECO:0000256" key="3">
    <source>
        <dbReference type="ARBA" id="ARBA00022448"/>
    </source>
</evidence>
<dbReference type="PRINTS" id="PR01166">
    <property type="entry name" value="CYCOXIDASEII"/>
</dbReference>
<dbReference type="Pfam" id="PF00116">
    <property type="entry name" value="COX2"/>
    <property type="match status" value="1"/>
</dbReference>
<dbReference type="InterPro" id="IPR008972">
    <property type="entry name" value="Cupredoxin"/>
</dbReference>
<gene>
    <name evidence="23" type="ORF">J2Z79_001509</name>
</gene>
<dbReference type="Gene3D" id="2.60.40.420">
    <property type="entry name" value="Cupredoxins - blue copper proteins"/>
    <property type="match status" value="1"/>
</dbReference>
<keyword evidence="6 17" id="KW-0812">Transmembrane</keyword>
<evidence type="ECO:0000256" key="7">
    <source>
        <dbReference type="ARBA" id="ARBA00022723"/>
    </source>
</evidence>
<evidence type="ECO:0000256" key="11">
    <source>
        <dbReference type="ARBA" id="ARBA00023004"/>
    </source>
</evidence>
<dbReference type="InterPro" id="IPR002429">
    <property type="entry name" value="CcO_II-like_C"/>
</dbReference>
<dbReference type="EC" id="7.1.1.9" evidence="18"/>
<keyword evidence="9 17" id="KW-0249">Electron transport</keyword>
<dbReference type="InterPro" id="IPR014222">
    <property type="entry name" value="Cyt_c_oxidase_su2"/>
</dbReference>
<evidence type="ECO:0000256" key="15">
    <source>
        <dbReference type="ARBA" id="ARBA00047816"/>
    </source>
</evidence>
<dbReference type="CDD" id="cd04213">
    <property type="entry name" value="CuRO_CcO_Caa3_II"/>
    <property type="match status" value="1"/>
</dbReference>
<dbReference type="EMBL" id="JAGGLG010000010">
    <property type="protein sequence ID" value="MBP2018110.1"/>
    <property type="molecule type" value="Genomic_DNA"/>
</dbReference>
<keyword evidence="4 16" id="KW-0349">Heme</keyword>
<dbReference type="InterPro" id="IPR045187">
    <property type="entry name" value="CcO_II"/>
</dbReference>
<evidence type="ECO:0000256" key="12">
    <source>
        <dbReference type="ARBA" id="ARBA00023008"/>
    </source>
</evidence>
<dbReference type="InterPro" id="IPR034236">
    <property type="entry name" value="CuRO_CcO_Caa3_II"/>
</dbReference>
<dbReference type="PROSITE" id="PS50999">
    <property type="entry name" value="COX2_TM"/>
    <property type="match status" value="1"/>
</dbReference>
<evidence type="ECO:0000259" key="21">
    <source>
        <dbReference type="PROSITE" id="PS50999"/>
    </source>
</evidence>
<keyword evidence="8" id="KW-1278">Translocase</keyword>
<comment type="catalytic activity">
    <reaction evidence="15 18">
        <text>4 Fe(II)-[cytochrome c] + O2 + 8 H(+)(in) = 4 Fe(III)-[cytochrome c] + 2 H2O + 4 H(+)(out)</text>
        <dbReference type="Rhea" id="RHEA:11436"/>
        <dbReference type="Rhea" id="RHEA-COMP:10350"/>
        <dbReference type="Rhea" id="RHEA-COMP:14399"/>
        <dbReference type="ChEBI" id="CHEBI:15377"/>
        <dbReference type="ChEBI" id="CHEBI:15378"/>
        <dbReference type="ChEBI" id="CHEBI:15379"/>
        <dbReference type="ChEBI" id="CHEBI:29033"/>
        <dbReference type="ChEBI" id="CHEBI:29034"/>
        <dbReference type="EC" id="7.1.1.9"/>
    </reaction>
</comment>
<evidence type="ECO:0000256" key="17">
    <source>
        <dbReference type="RuleBase" id="RU000456"/>
    </source>
</evidence>
<name>A0ABS4JRF5_9FIRM</name>
<evidence type="ECO:0000313" key="23">
    <source>
        <dbReference type="EMBL" id="MBP2018110.1"/>
    </source>
</evidence>
<dbReference type="SUPFAM" id="SSF49503">
    <property type="entry name" value="Cupredoxins"/>
    <property type="match status" value="1"/>
</dbReference>
<evidence type="ECO:0000256" key="10">
    <source>
        <dbReference type="ARBA" id="ARBA00022989"/>
    </source>
</evidence>
<protein>
    <recommendedName>
        <fullName evidence="18">Cytochrome c oxidase subunit 2</fullName>
        <ecNumber evidence="18">7.1.1.9</ecNumber>
    </recommendedName>
</protein>
<keyword evidence="10 19" id="KW-1133">Transmembrane helix</keyword>
<feature type="domain" description="Cytochrome c" evidence="22">
    <location>
        <begin position="246"/>
        <end position="342"/>
    </location>
</feature>
<feature type="transmembrane region" description="Helical" evidence="19">
    <location>
        <begin position="50"/>
        <end position="69"/>
    </location>
</feature>
<dbReference type="Pfam" id="PF02790">
    <property type="entry name" value="COX2_TM"/>
    <property type="match status" value="1"/>
</dbReference>
<evidence type="ECO:0000256" key="2">
    <source>
        <dbReference type="ARBA" id="ARBA00007866"/>
    </source>
</evidence>
<dbReference type="SUPFAM" id="SSF81464">
    <property type="entry name" value="Cytochrome c oxidase subunit II-like, transmembrane region"/>
    <property type="match status" value="1"/>
</dbReference>
<evidence type="ECO:0000256" key="4">
    <source>
        <dbReference type="ARBA" id="ARBA00022617"/>
    </source>
</evidence>
<comment type="cofactor">
    <cofactor evidence="18">
        <name>Cu cation</name>
        <dbReference type="ChEBI" id="CHEBI:23378"/>
    </cofactor>
    <text evidence="18">Binds a copper A center.</text>
</comment>